<comment type="function">
    <text evidence="7">Thiolesterase that catalyzes the hydrolysis of S-D-lactoyl-glutathione to form glutathione and D-lactic acid.</text>
</comment>
<evidence type="ECO:0000256" key="5">
    <source>
        <dbReference type="ARBA" id="ARBA00022801"/>
    </source>
</evidence>
<proteinExistence type="inferred from homology"/>
<feature type="domain" description="Metallo-beta-lactamase" evidence="8">
    <location>
        <begin position="17"/>
        <end position="175"/>
    </location>
</feature>
<dbReference type="AlphaFoldDB" id="A0A1N7H3J9"/>
<dbReference type="PANTHER" id="PTHR43705:SF1">
    <property type="entry name" value="HYDROXYACYLGLUTATHIONE HYDROLASE GLOB"/>
    <property type="match status" value="1"/>
</dbReference>
<dbReference type="CDD" id="cd07723">
    <property type="entry name" value="hydroxyacylglutathione_hydrolase_MBL-fold"/>
    <property type="match status" value="1"/>
</dbReference>
<evidence type="ECO:0000256" key="1">
    <source>
        <dbReference type="ARBA" id="ARBA00001623"/>
    </source>
</evidence>
<dbReference type="OrthoDB" id="9802248at2"/>
<dbReference type="InterPro" id="IPR050110">
    <property type="entry name" value="Glyoxalase_II_hydrolase"/>
</dbReference>
<feature type="binding site" evidence="7">
    <location>
        <position position="118"/>
    </location>
    <ligand>
        <name>Zn(2+)</name>
        <dbReference type="ChEBI" id="CHEBI:29105"/>
        <label>1</label>
    </ligand>
</feature>
<dbReference type="NCBIfam" id="TIGR03413">
    <property type="entry name" value="GSH_gloB"/>
    <property type="match status" value="1"/>
</dbReference>
<accession>A0A1N7H3J9</accession>
<dbReference type="EMBL" id="FTNV01000002">
    <property type="protein sequence ID" value="SIS19393.1"/>
    <property type="molecule type" value="Genomic_DNA"/>
</dbReference>
<comment type="subunit">
    <text evidence="7">Monomer.</text>
</comment>
<dbReference type="RefSeq" id="WP_076534339.1">
    <property type="nucleotide sequence ID" value="NZ_FOAC01000003.1"/>
</dbReference>
<dbReference type="InterPro" id="IPR001279">
    <property type="entry name" value="Metallo-B-lactamas"/>
</dbReference>
<feature type="binding site" evidence="7">
    <location>
        <position position="65"/>
    </location>
    <ligand>
        <name>Zn(2+)</name>
        <dbReference type="ChEBI" id="CHEBI:29105"/>
        <label>2</label>
    </ligand>
</feature>
<comment type="similarity">
    <text evidence="3 7">Belongs to the metallo-beta-lactamase superfamily. Glyoxalase II family.</text>
</comment>
<dbReference type="GO" id="GO:0004416">
    <property type="term" value="F:hydroxyacylglutathione hydrolase activity"/>
    <property type="evidence" value="ECO:0007669"/>
    <property type="project" value="UniProtKB-UniRule"/>
</dbReference>
<keyword evidence="5 7" id="KW-0378">Hydrolase</keyword>
<reference evidence="9 10" key="1">
    <citation type="submission" date="2017-01" db="EMBL/GenBank/DDBJ databases">
        <authorList>
            <person name="Mah S.A."/>
            <person name="Swanson W.J."/>
            <person name="Moy G.W."/>
            <person name="Vacquier V.D."/>
        </authorList>
    </citation>
    <scope>NUCLEOTIDE SEQUENCE [LARGE SCALE GENOMIC DNA]</scope>
    <source>
        <strain evidence="9 10">DSM 29590</strain>
    </source>
</reference>
<dbReference type="HAMAP" id="MF_01374">
    <property type="entry name" value="Glyoxalase_2"/>
    <property type="match status" value="1"/>
</dbReference>
<dbReference type="InterPro" id="IPR036866">
    <property type="entry name" value="RibonucZ/Hydroxyglut_hydro"/>
</dbReference>
<dbReference type="UniPathway" id="UPA00619">
    <property type="reaction ID" value="UER00676"/>
</dbReference>
<feature type="binding site" evidence="7">
    <location>
        <position position="64"/>
    </location>
    <ligand>
        <name>Zn(2+)</name>
        <dbReference type="ChEBI" id="CHEBI:29105"/>
        <label>2</label>
    </ligand>
</feature>
<evidence type="ECO:0000256" key="3">
    <source>
        <dbReference type="ARBA" id="ARBA00006759"/>
    </source>
</evidence>
<dbReference type="GO" id="GO:0046872">
    <property type="term" value="F:metal ion binding"/>
    <property type="evidence" value="ECO:0007669"/>
    <property type="project" value="UniProtKB-KW"/>
</dbReference>
<evidence type="ECO:0000256" key="7">
    <source>
        <dbReference type="HAMAP-Rule" id="MF_01374"/>
    </source>
</evidence>
<dbReference type="Gene3D" id="3.60.15.10">
    <property type="entry name" value="Ribonuclease Z/Hydroxyacylglutathione hydrolase-like"/>
    <property type="match status" value="1"/>
</dbReference>
<dbReference type="SUPFAM" id="SSF56281">
    <property type="entry name" value="Metallo-hydrolase/oxidoreductase"/>
    <property type="match status" value="1"/>
</dbReference>
<dbReference type="SMART" id="SM00849">
    <property type="entry name" value="Lactamase_B"/>
    <property type="match status" value="1"/>
</dbReference>
<keyword evidence="4 7" id="KW-0479">Metal-binding</keyword>
<dbReference type="GO" id="GO:0019243">
    <property type="term" value="P:methylglyoxal catabolic process to D-lactate via S-lactoyl-glutathione"/>
    <property type="evidence" value="ECO:0007669"/>
    <property type="project" value="UniProtKB-UniRule"/>
</dbReference>
<gene>
    <name evidence="7" type="primary">gloB</name>
    <name evidence="9" type="ORF">SAMN05421666_2437</name>
</gene>
<protein>
    <recommendedName>
        <fullName evidence="7">Hydroxyacylglutathione hydrolase</fullName>
        <ecNumber evidence="7">3.1.2.6</ecNumber>
    </recommendedName>
    <alternativeName>
        <fullName evidence="7">Glyoxalase II</fullName>
        <shortName evidence="7">Glx II</shortName>
    </alternativeName>
</protein>
<sequence>MPSDTPFEIAVIPCLSDNYAFLAHDPGTGATLCVDVPEAAPIKAALAQRGWTLSHVLLTHHHADHVQGLKELLSEHPAQVIGARADAHRLPPLDTEVAEDDEIRIGAQSGRVMDVSGHTVGHIAVHFPASRAVFTADSLMALGCGRLFEGTPDQMWTSLSKLMALPPETIVYSGHEYTAANAKFALTVDPDNPDLISRSKQIETARDQGRPTIPSTMAEELATNPFLRAADPAIRAHLGMQDATDAAVFAEIRARKDVF</sequence>
<dbReference type="Pfam" id="PF00753">
    <property type="entry name" value="Lactamase_B"/>
    <property type="match status" value="1"/>
</dbReference>
<evidence type="ECO:0000256" key="4">
    <source>
        <dbReference type="ARBA" id="ARBA00022723"/>
    </source>
</evidence>
<keyword evidence="6 7" id="KW-0862">Zinc</keyword>
<keyword evidence="10" id="KW-1185">Reference proteome</keyword>
<evidence type="ECO:0000313" key="9">
    <source>
        <dbReference type="EMBL" id="SIS19393.1"/>
    </source>
</evidence>
<feature type="binding site" evidence="7">
    <location>
        <position position="60"/>
    </location>
    <ligand>
        <name>Zn(2+)</name>
        <dbReference type="ChEBI" id="CHEBI:29105"/>
        <label>1</label>
    </ligand>
</feature>
<dbReference type="Pfam" id="PF16123">
    <property type="entry name" value="HAGH_C"/>
    <property type="match status" value="1"/>
</dbReference>
<dbReference type="PANTHER" id="PTHR43705">
    <property type="entry name" value="HYDROXYACYLGLUTATHIONE HYDROLASE"/>
    <property type="match status" value="1"/>
</dbReference>
<evidence type="ECO:0000256" key="6">
    <source>
        <dbReference type="ARBA" id="ARBA00022833"/>
    </source>
</evidence>
<dbReference type="EC" id="3.1.2.6" evidence="7"/>
<comment type="cofactor">
    <cofactor evidence="7">
        <name>Zn(2+)</name>
        <dbReference type="ChEBI" id="CHEBI:29105"/>
    </cofactor>
    <text evidence="7">Binds 2 Zn(2+) ions per subunit.</text>
</comment>
<evidence type="ECO:0000256" key="2">
    <source>
        <dbReference type="ARBA" id="ARBA00004963"/>
    </source>
</evidence>
<comment type="pathway">
    <text evidence="2 7">Secondary metabolite metabolism; methylglyoxal degradation; (R)-lactate from methylglyoxal: step 2/2.</text>
</comment>
<dbReference type="InterPro" id="IPR032282">
    <property type="entry name" value="HAGH_C"/>
</dbReference>
<feature type="binding site" evidence="7">
    <location>
        <position position="175"/>
    </location>
    <ligand>
        <name>Zn(2+)</name>
        <dbReference type="ChEBI" id="CHEBI:29105"/>
        <label>2</label>
    </ligand>
</feature>
<dbReference type="STRING" id="573024.SAMN05216208_2882"/>
<organism evidence="9 10">
    <name type="scientific">Roseovarius nanhaiticus</name>
    <dbReference type="NCBI Taxonomy" id="573024"/>
    <lineage>
        <taxon>Bacteria</taxon>
        <taxon>Pseudomonadati</taxon>
        <taxon>Pseudomonadota</taxon>
        <taxon>Alphaproteobacteria</taxon>
        <taxon>Rhodobacterales</taxon>
        <taxon>Roseobacteraceae</taxon>
        <taxon>Roseovarius</taxon>
    </lineage>
</organism>
<name>A0A1N7H3J9_9RHOB</name>
<evidence type="ECO:0000259" key="8">
    <source>
        <dbReference type="SMART" id="SM00849"/>
    </source>
</evidence>
<evidence type="ECO:0000313" key="10">
    <source>
        <dbReference type="Proteomes" id="UP000186019"/>
    </source>
</evidence>
<feature type="binding site" evidence="7">
    <location>
        <position position="137"/>
    </location>
    <ligand>
        <name>Zn(2+)</name>
        <dbReference type="ChEBI" id="CHEBI:29105"/>
        <label>2</label>
    </ligand>
</feature>
<dbReference type="Proteomes" id="UP000186019">
    <property type="component" value="Unassembled WGS sequence"/>
</dbReference>
<feature type="binding site" evidence="7">
    <location>
        <position position="62"/>
    </location>
    <ligand>
        <name>Zn(2+)</name>
        <dbReference type="ChEBI" id="CHEBI:29105"/>
        <label>1</label>
    </ligand>
</feature>
<feature type="binding site" evidence="7">
    <location>
        <position position="137"/>
    </location>
    <ligand>
        <name>Zn(2+)</name>
        <dbReference type="ChEBI" id="CHEBI:29105"/>
        <label>1</label>
    </ligand>
</feature>
<comment type="catalytic activity">
    <reaction evidence="1 7">
        <text>an S-(2-hydroxyacyl)glutathione + H2O = a 2-hydroxy carboxylate + glutathione + H(+)</text>
        <dbReference type="Rhea" id="RHEA:21864"/>
        <dbReference type="ChEBI" id="CHEBI:15377"/>
        <dbReference type="ChEBI" id="CHEBI:15378"/>
        <dbReference type="ChEBI" id="CHEBI:57925"/>
        <dbReference type="ChEBI" id="CHEBI:58896"/>
        <dbReference type="ChEBI" id="CHEBI:71261"/>
        <dbReference type="EC" id="3.1.2.6"/>
    </reaction>
</comment>
<dbReference type="PIRSF" id="PIRSF005457">
    <property type="entry name" value="Glx"/>
    <property type="match status" value="1"/>
</dbReference>
<dbReference type="InterPro" id="IPR017782">
    <property type="entry name" value="Hydroxyacylglutathione_Hdrlase"/>
</dbReference>
<dbReference type="InterPro" id="IPR035680">
    <property type="entry name" value="Clx_II_MBL"/>
</dbReference>